<accession>A0A081BVR9</accession>
<dbReference type="GO" id="GO:0043041">
    <property type="term" value="P:amino acid activation for nonribosomal peptide biosynthetic process"/>
    <property type="evidence" value="ECO:0007669"/>
    <property type="project" value="TreeGrafter"/>
</dbReference>
<keyword evidence="3" id="KW-0596">Phosphopantetheine</keyword>
<dbReference type="InterPro" id="IPR023213">
    <property type="entry name" value="CAT-like_dom_sf"/>
</dbReference>
<dbReference type="InterPro" id="IPR009081">
    <property type="entry name" value="PP-bd_ACP"/>
</dbReference>
<reference evidence="6" key="1">
    <citation type="journal article" date="2015" name="PeerJ">
        <title>First genomic representation of candidate bacterial phylum KSB3 points to enhanced environmental sensing as a trigger of wastewater bulking.</title>
        <authorList>
            <person name="Sekiguchi Y."/>
            <person name="Ohashi A."/>
            <person name="Parks D.H."/>
            <person name="Yamauchi T."/>
            <person name="Tyson G.W."/>
            <person name="Hugenholtz P."/>
        </authorList>
    </citation>
    <scope>NUCLEOTIDE SEQUENCE [LARGE SCALE GENOMIC DNA]</scope>
</reference>
<dbReference type="InterPro" id="IPR036736">
    <property type="entry name" value="ACP-like_sf"/>
</dbReference>
<dbReference type="InterPro" id="IPR025110">
    <property type="entry name" value="AMP-bd_C"/>
</dbReference>
<dbReference type="Pfam" id="PF18563">
    <property type="entry name" value="TubC_N"/>
    <property type="match status" value="1"/>
</dbReference>
<organism evidence="6">
    <name type="scientific">Vecturithrix granuli</name>
    <dbReference type="NCBI Taxonomy" id="1499967"/>
    <lineage>
        <taxon>Bacteria</taxon>
        <taxon>Candidatus Moduliflexota</taxon>
        <taxon>Candidatus Vecturitrichia</taxon>
        <taxon>Candidatus Vecturitrichales</taxon>
        <taxon>Candidatus Vecturitrichaceae</taxon>
        <taxon>Candidatus Vecturithrix</taxon>
    </lineage>
</organism>
<dbReference type="SUPFAM" id="SSF53474">
    <property type="entry name" value="alpha/beta-Hydrolases"/>
    <property type="match status" value="1"/>
</dbReference>
<comment type="similarity">
    <text evidence="2">Belongs to the ATP-dependent AMP-binding enzyme family.</text>
</comment>
<dbReference type="FunFam" id="1.10.1200.10:FF:000005">
    <property type="entry name" value="Nonribosomal peptide synthetase 1"/>
    <property type="match status" value="1"/>
</dbReference>
<dbReference type="PROSITE" id="PS00455">
    <property type="entry name" value="AMP_BINDING"/>
    <property type="match status" value="1"/>
</dbReference>
<dbReference type="Gene3D" id="3.40.50.1820">
    <property type="entry name" value="alpha/beta hydrolase"/>
    <property type="match status" value="1"/>
</dbReference>
<dbReference type="Pfam" id="PF00668">
    <property type="entry name" value="Condensation"/>
    <property type="match status" value="1"/>
</dbReference>
<dbReference type="FunFam" id="3.30.559.10:FF:000012">
    <property type="entry name" value="Non-ribosomal peptide synthetase"/>
    <property type="match status" value="1"/>
</dbReference>
<dbReference type="SUPFAM" id="SSF47336">
    <property type="entry name" value="ACP-like"/>
    <property type="match status" value="1"/>
</dbReference>
<dbReference type="InterPro" id="IPR010071">
    <property type="entry name" value="AA_adenyl_dom"/>
</dbReference>
<dbReference type="SMART" id="SM00823">
    <property type="entry name" value="PKS_PP"/>
    <property type="match status" value="1"/>
</dbReference>
<evidence type="ECO:0000259" key="5">
    <source>
        <dbReference type="PROSITE" id="PS50075"/>
    </source>
</evidence>
<dbReference type="GO" id="GO:0005737">
    <property type="term" value="C:cytoplasm"/>
    <property type="evidence" value="ECO:0007669"/>
    <property type="project" value="TreeGrafter"/>
</dbReference>
<keyword evidence="7" id="KW-1185">Reference proteome</keyword>
<evidence type="ECO:0000256" key="1">
    <source>
        <dbReference type="ARBA" id="ARBA00001957"/>
    </source>
</evidence>
<keyword evidence="4" id="KW-0597">Phosphoprotein</keyword>
<dbReference type="SUPFAM" id="SSF56801">
    <property type="entry name" value="Acetyl-CoA synthetase-like"/>
    <property type="match status" value="1"/>
</dbReference>
<dbReference type="GO" id="GO:0044550">
    <property type="term" value="P:secondary metabolite biosynthetic process"/>
    <property type="evidence" value="ECO:0007669"/>
    <property type="project" value="UniProtKB-ARBA"/>
</dbReference>
<dbReference type="InterPro" id="IPR044894">
    <property type="entry name" value="TubC_N_sf"/>
</dbReference>
<name>A0A081BVR9_VECG1</name>
<evidence type="ECO:0000256" key="3">
    <source>
        <dbReference type="ARBA" id="ARBA00022450"/>
    </source>
</evidence>
<dbReference type="InterPro" id="IPR045851">
    <property type="entry name" value="AMP-bd_C_sf"/>
</dbReference>
<feature type="domain" description="Carrier" evidence="5">
    <location>
        <begin position="1040"/>
        <end position="1115"/>
    </location>
</feature>
<proteinExistence type="inferred from homology"/>
<gene>
    <name evidence="6" type="ORF">U27_03386</name>
</gene>
<dbReference type="GO" id="GO:0003824">
    <property type="term" value="F:catalytic activity"/>
    <property type="evidence" value="ECO:0007669"/>
    <property type="project" value="InterPro"/>
</dbReference>
<dbReference type="SUPFAM" id="SSF52777">
    <property type="entry name" value="CoA-dependent acyltransferases"/>
    <property type="match status" value="2"/>
</dbReference>
<dbReference type="PANTHER" id="PTHR45527:SF1">
    <property type="entry name" value="FATTY ACID SYNTHASE"/>
    <property type="match status" value="1"/>
</dbReference>
<dbReference type="InterPro" id="IPR001242">
    <property type="entry name" value="Condensation_dom"/>
</dbReference>
<evidence type="ECO:0000256" key="4">
    <source>
        <dbReference type="ARBA" id="ARBA00022553"/>
    </source>
</evidence>
<dbReference type="InterPro" id="IPR020845">
    <property type="entry name" value="AMP-binding_CS"/>
</dbReference>
<dbReference type="PROSITE" id="PS50075">
    <property type="entry name" value="CARRIER"/>
    <property type="match status" value="1"/>
</dbReference>
<dbReference type="NCBIfam" id="TIGR01733">
    <property type="entry name" value="AA-adenyl-dom"/>
    <property type="match status" value="1"/>
</dbReference>
<protein>
    <submittedName>
        <fullName evidence="6">Non-ribosomal peptide synthase</fullName>
    </submittedName>
</protein>
<dbReference type="CDD" id="cd19531">
    <property type="entry name" value="LCL_NRPS-like"/>
    <property type="match status" value="1"/>
</dbReference>
<dbReference type="Gene3D" id="3.30.559.10">
    <property type="entry name" value="Chloramphenicol acetyltransferase-like domain"/>
    <property type="match status" value="1"/>
</dbReference>
<dbReference type="Gene3D" id="3.30.559.30">
    <property type="entry name" value="Nonribosomal peptide synthetase, condensation domain"/>
    <property type="match status" value="1"/>
</dbReference>
<dbReference type="FunFam" id="3.40.50.980:FF:000001">
    <property type="entry name" value="Non-ribosomal peptide synthetase"/>
    <property type="match status" value="1"/>
</dbReference>
<dbReference type="PANTHER" id="PTHR45527">
    <property type="entry name" value="NONRIBOSOMAL PEPTIDE SYNTHETASE"/>
    <property type="match status" value="1"/>
</dbReference>
<dbReference type="Proteomes" id="UP000030661">
    <property type="component" value="Unassembled WGS sequence"/>
</dbReference>
<dbReference type="Pfam" id="PF00501">
    <property type="entry name" value="AMP-binding"/>
    <property type="match status" value="1"/>
</dbReference>
<evidence type="ECO:0000313" key="7">
    <source>
        <dbReference type="Proteomes" id="UP000030661"/>
    </source>
</evidence>
<dbReference type="STRING" id="1499967.U27_03386"/>
<dbReference type="Gene3D" id="3.30.300.30">
    <property type="match status" value="1"/>
</dbReference>
<dbReference type="InterPro" id="IPR020806">
    <property type="entry name" value="PKS_PP-bd"/>
</dbReference>
<evidence type="ECO:0000313" key="6">
    <source>
        <dbReference type="EMBL" id="GAK56424.1"/>
    </source>
</evidence>
<dbReference type="FunFam" id="2.30.38.10:FF:000001">
    <property type="entry name" value="Non-ribosomal peptide synthetase PvdI"/>
    <property type="match status" value="1"/>
</dbReference>
<comment type="cofactor">
    <cofactor evidence="1">
        <name>pantetheine 4'-phosphate</name>
        <dbReference type="ChEBI" id="CHEBI:47942"/>
    </cofactor>
</comment>
<dbReference type="Gene3D" id="1.10.10.1830">
    <property type="entry name" value="Non-ribosomal peptide synthase, adenylation domain"/>
    <property type="match status" value="1"/>
</dbReference>
<dbReference type="Pfam" id="PF00975">
    <property type="entry name" value="Thioesterase"/>
    <property type="match status" value="1"/>
</dbReference>
<dbReference type="HOGENOM" id="CLU_000022_2_13_0"/>
<dbReference type="InterPro" id="IPR029058">
    <property type="entry name" value="AB_hydrolase_fold"/>
</dbReference>
<dbReference type="Pfam" id="PF00550">
    <property type="entry name" value="PP-binding"/>
    <property type="match status" value="1"/>
</dbReference>
<dbReference type="Pfam" id="PF13193">
    <property type="entry name" value="AMP-binding_C"/>
    <property type="match status" value="1"/>
</dbReference>
<dbReference type="InterPro" id="IPR001031">
    <property type="entry name" value="Thioesterase"/>
</dbReference>
<dbReference type="EMBL" id="DF820464">
    <property type="protein sequence ID" value="GAK56424.1"/>
    <property type="molecule type" value="Genomic_DNA"/>
</dbReference>
<dbReference type="FunFam" id="3.40.50.12780:FF:000012">
    <property type="entry name" value="Non-ribosomal peptide synthetase"/>
    <property type="match status" value="1"/>
</dbReference>
<dbReference type="Gene3D" id="1.10.1200.10">
    <property type="entry name" value="ACP-like"/>
    <property type="match status" value="1"/>
</dbReference>
<dbReference type="InterPro" id="IPR041464">
    <property type="entry name" value="TubC_N"/>
</dbReference>
<dbReference type="InterPro" id="IPR000873">
    <property type="entry name" value="AMP-dep_synth/lig_dom"/>
</dbReference>
<dbReference type="GO" id="GO:0031177">
    <property type="term" value="F:phosphopantetheine binding"/>
    <property type="evidence" value="ECO:0007669"/>
    <property type="project" value="InterPro"/>
</dbReference>
<dbReference type="FunFam" id="3.30.300.30:FF:000010">
    <property type="entry name" value="Enterobactin synthetase component F"/>
    <property type="match status" value="1"/>
</dbReference>
<evidence type="ECO:0000256" key="2">
    <source>
        <dbReference type="ARBA" id="ARBA00006432"/>
    </source>
</evidence>
<dbReference type="Gene3D" id="3.40.50.980">
    <property type="match status" value="2"/>
</dbReference>
<dbReference type="CDD" id="cd17652">
    <property type="entry name" value="A_NRPS_CmdD_like"/>
    <property type="match status" value="1"/>
</dbReference>
<dbReference type="Gene3D" id="2.30.38.10">
    <property type="entry name" value="Luciferase, Domain 3"/>
    <property type="match status" value="1"/>
</dbReference>
<dbReference type="eggNOG" id="COG1020">
    <property type="taxonomic scope" value="Bacteria"/>
</dbReference>
<sequence>MKSFEELLAYLQQRDIQLWAEGQKLRYNAPKGALTSEIRNELKEHKADLLTFLQQTRPVSGSYQIEAIRPVPRDGKVFPLSFNQEQLWVEDQLEGNKAIYNLPVGWRIFGPLNIPLLEQSFTEIVRRHEALRTIFPTVQGSPVQKILPPWKIQFPLVDLQHISQGQRDDEARRLAFEAIELPFDLAEGPLFRGVLFRLGPEAYIFVLSIHHIISDVWSVGILVQELSALYSAYWANKPSPLPELSIQYADFASWQRQWLSGKELESHLHFWKQQLAGIPPVLELPLDQRRARERNFAHGVEFFWIDADLLTQLKALSRKSGVTFFITILAAFAVFLKRYSRQNDVVIGSSLAGRGRTEVEPLIGFFINVLPFRIDLSGNPTFSKLLSQVRQVTADVFAHQDVPFVKLVELLHSERNINYPPIFQAAIDLKSAPVGELKFPELTISMLKGERGTPGVVLDLTLALEETGSEVLGAFEYNKNLFETSTITRMITHFQTLLTGIVREPQQVISQLPLLSEIEQRQILVEWNDTQTEFPTDICIHQLFEKQANRTPHATAVIFEDQQLTYQELNCRANQLAHYLQKLGVEPEVLVGLCLDRSLEMIIGILGVLKAGGAYLPLDPAYPQERLAFMISDAQIPILLTQEHLRAQLPDHHVQVITLDTDWSEIAQEAENNPQNYVSPDNLAYVIYTSGSTGRPKGTLLAHRGLCNLVYSQAQIFKITPQSRVFQFVSFSFDVATSDIFTTLCTGAILCLASRESLLPGPGLVQLLQNLQITHFGVPASILGALPYQELSALTTIIVGGEPCAPEIIERWGKGRQFLNAYGPTETTICTTTAQYTGTQQKLPIGRPLSNVTLYVLDAALQPVPVGVPGELYIGGIGLARGYLAHAALTAEKFIPNPFDNRPGSRMYKTGDLVRYLPDGNVEFLGRIDHQVKIRGFRIELGEIEATIASHRAIRDAVVLVREDQPGQKRLVAYIVLKTIQSLSTSELRQFLNEKLPDYMVPVVYVMLDALPLTPNGKIDRRVLPAPETISDKTEKIYVAPRTSTEEILVQIWKEVLKLEKIGIYDDFFEAGGHSLLAAQLMSKIQQQFNQNIRLSLLFESPTIAQLAEAISQTVRTEAFFPLVSLQAQGITQPFFAVHPGNGQIFCYTELARQLGSMQRFYGLQAFGLDPATSPLTSVTDMAHHYIQAVRSVQPQGPYLFGGFCIGGIIAYEMAQQFRQQGEEITLLLLLDTLSPHLYERMEETFVDDDVQHFMVFGQELGTFFGKDLIPIYAGLRNIDFKYNGIQAIRNDLLPLSHQERIKILLICAQRAGIPLPEESIEYLERMINVHRTNALAIFDYRTQPYSASPVVLLRAADNQMNQEFDAALGWRKYVPEELLHIQEVPGDHFSMLRMPHVRILSEKFKEALVLASR</sequence>